<dbReference type="PANTHER" id="PTHR43790:SF3">
    <property type="entry name" value="D-ALLOSE IMPORT ATP-BINDING PROTEIN ALSA-RELATED"/>
    <property type="match status" value="1"/>
</dbReference>
<dbReference type="GO" id="GO:0005524">
    <property type="term" value="F:ATP binding"/>
    <property type="evidence" value="ECO:0007669"/>
    <property type="project" value="UniProtKB-KW"/>
</dbReference>
<dbReference type="InterPro" id="IPR003593">
    <property type="entry name" value="AAA+_ATPase"/>
</dbReference>
<dbReference type="OrthoDB" id="9776369at2"/>
<keyword evidence="9" id="KW-1278">Translocase</keyword>
<dbReference type="Pfam" id="PF00005">
    <property type="entry name" value="ABC_tran"/>
    <property type="match status" value="2"/>
</dbReference>
<keyword evidence="6" id="KW-0677">Repeat</keyword>
<dbReference type="SUPFAM" id="SSF52540">
    <property type="entry name" value="P-loop containing nucleoside triphosphate hydrolases"/>
    <property type="match status" value="2"/>
</dbReference>
<dbReference type="InterPro" id="IPR027417">
    <property type="entry name" value="P-loop_NTPase"/>
</dbReference>
<evidence type="ECO:0000256" key="4">
    <source>
        <dbReference type="ARBA" id="ARBA00022475"/>
    </source>
</evidence>
<keyword evidence="5" id="KW-0762">Sugar transport</keyword>
<evidence type="ECO:0000256" key="2">
    <source>
        <dbReference type="ARBA" id="ARBA00006526"/>
    </source>
</evidence>
<dbReference type="FunFam" id="3.40.50.300:FF:000127">
    <property type="entry name" value="Ribose import ATP-binding protein RbsA"/>
    <property type="match status" value="1"/>
</dbReference>
<dbReference type="CDD" id="cd03216">
    <property type="entry name" value="ABC_Carb_Monos_I"/>
    <property type="match status" value="1"/>
</dbReference>
<dbReference type="GO" id="GO:0016887">
    <property type="term" value="F:ATP hydrolysis activity"/>
    <property type="evidence" value="ECO:0007669"/>
    <property type="project" value="InterPro"/>
</dbReference>
<evidence type="ECO:0000256" key="8">
    <source>
        <dbReference type="ARBA" id="ARBA00022840"/>
    </source>
</evidence>
<dbReference type="AlphaFoldDB" id="A0A1I4Y7N1"/>
<keyword evidence="4" id="KW-1003">Cell membrane</keyword>
<sequence>MEQFRLMMRGISKSYGNAAALQDVDFSVRPGEVHALIGENGAGKSTLLNILSGVRGADSGEISVNGNRVQIRSPLSARQSGIAMIHQELQHVPELSVAQNMFLGRPLTRAGGWWVDKKAQLARATLILKTLDPTIDPDTPIRNLKVSQQQIVEIARALLDDAKIIAMDEPTSSLTPREFDRLAELIGDLKSTGVSLIYVSHKMNEIFRVCDRATIMRDGKQVGVVNISDEDEESIVAKMVGRKIDKLDHQAFVTDREVLRVEDLTRGNEVVAANFSVRAGEVLGIAGLVGAGRTELLKLIAGIDRRTRGTVSVNGVAVKNHNVRAAIKAGIGLVPEDRKKEGIIKERAVKMNMALPSMHRFTSAGLISQARLDRDALTVMGDLKLRPLDIEKTIGTLSGGNQQKVIIGRWVAADANVFLFDEPTRGIDIGAKSEIYHLIEKLAQAGKAIVVVSSEMTEIMRISDRVLVMREGRITKELTGSAITEENIARYAIKDIDQTA</sequence>
<dbReference type="CDD" id="cd03215">
    <property type="entry name" value="ABC_Carb_Monos_II"/>
    <property type="match status" value="1"/>
</dbReference>
<dbReference type="Gene3D" id="3.40.50.300">
    <property type="entry name" value="P-loop containing nucleotide triphosphate hydrolases"/>
    <property type="match status" value="2"/>
</dbReference>
<dbReference type="RefSeq" id="WP_090961035.1">
    <property type="nucleotide sequence ID" value="NZ_FOVG01000001.1"/>
</dbReference>
<dbReference type="PROSITE" id="PS50893">
    <property type="entry name" value="ABC_TRANSPORTER_2"/>
    <property type="match status" value="2"/>
</dbReference>
<gene>
    <name evidence="12" type="ORF">SAMN05428971_1086</name>
</gene>
<keyword evidence="3" id="KW-0813">Transport</keyword>
<evidence type="ECO:0000256" key="7">
    <source>
        <dbReference type="ARBA" id="ARBA00022741"/>
    </source>
</evidence>
<protein>
    <submittedName>
        <fullName evidence="12">Ribose transport system ATP-binding protein</fullName>
    </submittedName>
</protein>
<evidence type="ECO:0000313" key="13">
    <source>
        <dbReference type="Proteomes" id="UP000198968"/>
    </source>
</evidence>
<evidence type="ECO:0000256" key="5">
    <source>
        <dbReference type="ARBA" id="ARBA00022597"/>
    </source>
</evidence>
<dbReference type="InterPro" id="IPR050107">
    <property type="entry name" value="ABC_carbohydrate_import_ATPase"/>
</dbReference>
<keyword evidence="10" id="KW-0472">Membrane</keyword>
<dbReference type="InterPro" id="IPR003439">
    <property type="entry name" value="ABC_transporter-like_ATP-bd"/>
</dbReference>
<keyword evidence="8 12" id="KW-0067">ATP-binding</keyword>
<keyword evidence="13" id="KW-1185">Reference proteome</keyword>
<evidence type="ECO:0000256" key="6">
    <source>
        <dbReference type="ARBA" id="ARBA00022737"/>
    </source>
</evidence>
<accession>A0A1I4Y7N1</accession>
<dbReference type="SMART" id="SM00382">
    <property type="entry name" value="AAA"/>
    <property type="match status" value="2"/>
</dbReference>
<dbReference type="PROSITE" id="PS00211">
    <property type="entry name" value="ABC_TRANSPORTER_1"/>
    <property type="match status" value="1"/>
</dbReference>
<proteinExistence type="inferred from homology"/>
<dbReference type="Proteomes" id="UP000198968">
    <property type="component" value="Unassembled WGS sequence"/>
</dbReference>
<feature type="domain" description="ABC transporter" evidence="11">
    <location>
        <begin position="253"/>
        <end position="496"/>
    </location>
</feature>
<dbReference type="EMBL" id="FOVG01000001">
    <property type="protein sequence ID" value="SFN33995.1"/>
    <property type="molecule type" value="Genomic_DNA"/>
</dbReference>
<keyword evidence="7" id="KW-0547">Nucleotide-binding</keyword>
<evidence type="ECO:0000313" key="12">
    <source>
        <dbReference type="EMBL" id="SFN33995.1"/>
    </source>
</evidence>
<name>A0A1I4Y7N1_9GAMM</name>
<evidence type="ECO:0000259" key="11">
    <source>
        <dbReference type="PROSITE" id="PS50893"/>
    </source>
</evidence>
<feature type="domain" description="ABC transporter" evidence="11">
    <location>
        <begin position="6"/>
        <end position="243"/>
    </location>
</feature>
<comment type="similarity">
    <text evidence="2">Belongs to the ABC transporter superfamily. Drug exporter-2 (TC 3.A.1.117) family.</text>
</comment>
<dbReference type="GO" id="GO:0005886">
    <property type="term" value="C:plasma membrane"/>
    <property type="evidence" value="ECO:0007669"/>
    <property type="project" value="UniProtKB-SubCell"/>
</dbReference>
<organism evidence="12 13">
    <name type="scientific">Candidatus Pantoea varia</name>
    <dbReference type="NCBI Taxonomy" id="1881036"/>
    <lineage>
        <taxon>Bacteria</taxon>
        <taxon>Pseudomonadati</taxon>
        <taxon>Pseudomonadota</taxon>
        <taxon>Gammaproteobacteria</taxon>
        <taxon>Enterobacterales</taxon>
        <taxon>Erwiniaceae</taxon>
        <taxon>Pantoea</taxon>
    </lineage>
</organism>
<dbReference type="InterPro" id="IPR017871">
    <property type="entry name" value="ABC_transporter-like_CS"/>
</dbReference>
<comment type="subcellular location">
    <subcellularLocation>
        <location evidence="1">Cell inner membrane</location>
        <topology evidence="1">Peripheral membrane protein</topology>
    </subcellularLocation>
</comment>
<evidence type="ECO:0000256" key="1">
    <source>
        <dbReference type="ARBA" id="ARBA00004417"/>
    </source>
</evidence>
<reference evidence="13" key="1">
    <citation type="submission" date="2016-10" db="EMBL/GenBank/DDBJ databases">
        <authorList>
            <person name="Varghese N."/>
            <person name="Submissions S."/>
        </authorList>
    </citation>
    <scope>NUCLEOTIDE SEQUENCE [LARGE SCALE GENOMIC DNA]</scope>
    <source>
        <strain evidence="13">OV426</strain>
    </source>
</reference>
<dbReference type="PANTHER" id="PTHR43790">
    <property type="entry name" value="CARBOHYDRATE TRANSPORT ATP-BINDING PROTEIN MG119-RELATED"/>
    <property type="match status" value="1"/>
</dbReference>
<evidence type="ECO:0000256" key="9">
    <source>
        <dbReference type="ARBA" id="ARBA00022967"/>
    </source>
</evidence>
<evidence type="ECO:0000256" key="10">
    <source>
        <dbReference type="ARBA" id="ARBA00023136"/>
    </source>
</evidence>
<evidence type="ECO:0000256" key="3">
    <source>
        <dbReference type="ARBA" id="ARBA00022448"/>
    </source>
</evidence>